<dbReference type="KEGG" id="nmv:NITMOv2_2430"/>
<dbReference type="PATRIC" id="fig|42253.5.peg.2396"/>
<evidence type="ECO:0000313" key="2">
    <source>
        <dbReference type="Proteomes" id="UP000069205"/>
    </source>
</evidence>
<name>A0A0K2GD18_NITMO</name>
<reference evidence="1 2" key="1">
    <citation type="journal article" date="2015" name="Proc. Natl. Acad. Sci. U.S.A.">
        <title>Expanded metabolic versatility of ubiquitous nitrite-oxidizing bacteria from the genus Nitrospira.</title>
        <authorList>
            <person name="Koch H."/>
            <person name="Lucker S."/>
            <person name="Albertsen M."/>
            <person name="Kitzinger K."/>
            <person name="Herbold C."/>
            <person name="Spieck E."/>
            <person name="Nielsen P.H."/>
            <person name="Wagner M."/>
            <person name="Daims H."/>
        </authorList>
    </citation>
    <scope>NUCLEOTIDE SEQUENCE [LARGE SCALE GENOMIC DNA]</scope>
    <source>
        <strain evidence="1 2">NSP M-1</strain>
    </source>
</reference>
<dbReference type="AlphaFoldDB" id="A0A0K2GD18"/>
<evidence type="ECO:0000313" key="1">
    <source>
        <dbReference type="EMBL" id="ALA58843.1"/>
    </source>
</evidence>
<dbReference type="STRING" id="42253.NITMOv2_2430"/>
<dbReference type="Proteomes" id="UP000069205">
    <property type="component" value="Chromosome"/>
</dbReference>
<keyword evidence="2" id="KW-1185">Reference proteome</keyword>
<dbReference type="EMBL" id="CP011801">
    <property type="protein sequence ID" value="ALA58843.1"/>
    <property type="molecule type" value="Genomic_DNA"/>
</dbReference>
<accession>A0A0K2GD18</accession>
<proteinExistence type="predicted"/>
<protein>
    <submittedName>
        <fullName evidence="1">Uncharacterized protein</fullName>
    </submittedName>
</protein>
<sequence>MRSVPAMASTTSHLSESTRLSQAWQQLTAEAQAEIERRAKANGLPLIEQLRLSLPAMLDASVSMPEAPPEARAVPPTMRELMQALEELIALMKRPPGAP</sequence>
<organism evidence="1 2">
    <name type="scientific">Nitrospira moscoviensis</name>
    <dbReference type="NCBI Taxonomy" id="42253"/>
    <lineage>
        <taxon>Bacteria</taxon>
        <taxon>Pseudomonadati</taxon>
        <taxon>Nitrospirota</taxon>
        <taxon>Nitrospiria</taxon>
        <taxon>Nitrospirales</taxon>
        <taxon>Nitrospiraceae</taxon>
        <taxon>Nitrospira</taxon>
    </lineage>
</organism>
<gene>
    <name evidence="1" type="ORF">NITMOv2_2430</name>
</gene>